<dbReference type="GO" id="GO:0046872">
    <property type="term" value="F:metal ion binding"/>
    <property type="evidence" value="ECO:0007669"/>
    <property type="project" value="UniProtKB-KW"/>
</dbReference>
<keyword evidence="1 5" id="KW-0004">4Fe-4S</keyword>
<feature type="binding site" evidence="5">
    <location>
        <position position="219"/>
    </location>
    <ligand>
        <name>isopentenyl diphosphate</name>
        <dbReference type="ChEBI" id="CHEBI:128769"/>
    </ligand>
</feature>
<protein>
    <recommendedName>
        <fullName evidence="5">4-hydroxy-3-methylbut-2-enyl diphosphate reductase</fullName>
        <shortName evidence="5">HMBPP reductase</shortName>
        <ecNumber evidence="5">1.17.7.4</ecNumber>
    </recommendedName>
</protein>
<evidence type="ECO:0000313" key="6">
    <source>
        <dbReference type="EMBL" id="KDR95153.1"/>
    </source>
</evidence>
<evidence type="ECO:0000256" key="2">
    <source>
        <dbReference type="ARBA" id="ARBA00022723"/>
    </source>
</evidence>
<feature type="binding site" evidence="5">
    <location>
        <position position="219"/>
    </location>
    <ligand>
        <name>dimethylallyl diphosphate</name>
        <dbReference type="ChEBI" id="CHEBI:57623"/>
    </ligand>
</feature>
<dbReference type="GO" id="GO:0051745">
    <property type="term" value="F:4-hydroxy-3-methylbut-2-enyl diphosphate reductase activity"/>
    <property type="evidence" value="ECO:0007669"/>
    <property type="project" value="UniProtKB-UniRule"/>
</dbReference>
<comment type="cofactor">
    <cofactor evidence="5">
        <name>[4Fe-4S] cluster</name>
        <dbReference type="ChEBI" id="CHEBI:49883"/>
    </cofactor>
    <text evidence="5">Binds 1 [4Fe-4S] cluster per subunit.</text>
</comment>
<dbReference type="Pfam" id="PF02401">
    <property type="entry name" value="LYTB"/>
    <property type="match status" value="1"/>
</dbReference>
<feature type="binding site" evidence="5">
    <location>
        <position position="73"/>
    </location>
    <ligand>
        <name>isopentenyl diphosphate</name>
        <dbReference type="ChEBI" id="CHEBI:128769"/>
    </ligand>
</feature>
<evidence type="ECO:0000256" key="3">
    <source>
        <dbReference type="ARBA" id="ARBA00023004"/>
    </source>
</evidence>
<dbReference type="PANTHER" id="PTHR30426:SF0">
    <property type="entry name" value="4-HYDROXY-3-METHYLBUT-2-ENYL DIPHOSPHATE REDUCTASE"/>
    <property type="match status" value="1"/>
</dbReference>
<feature type="binding site" evidence="5">
    <location>
        <position position="220"/>
    </location>
    <ligand>
        <name>dimethylallyl diphosphate</name>
        <dbReference type="ChEBI" id="CHEBI:57623"/>
    </ligand>
</feature>
<comment type="catalytic activity">
    <reaction evidence="5">
        <text>isopentenyl diphosphate + 2 oxidized [2Fe-2S]-[ferredoxin] + H2O = (2E)-4-hydroxy-3-methylbut-2-enyl diphosphate + 2 reduced [2Fe-2S]-[ferredoxin] + 2 H(+)</text>
        <dbReference type="Rhea" id="RHEA:24488"/>
        <dbReference type="Rhea" id="RHEA-COMP:10000"/>
        <dbReference type="Rhea" id="RHEA-COMP:10001"/>
        <dbReference type="ChEBI" id="CHEBI:15377"/>
        <dbReference type="ChEBI" id="CHEBI:15378"/>
        <dbReference type="ChEBI" id="CHEBI:33737"/>
        <dbReference type="ChEBI" id="CHEBI:33738"/>
        <dbReference type="ChEBI" id="CHEBI:128753"/>
        <dbReference type="ChEBI" id="CHEBI:128769"/>
        <dbReference type="EC" id="1.17.7.4"/>
    </reaction>
</comment>
<comment type="function">
    <text evidence="5">Catalyzes the conversion of 1-hydroxy-2-methyl-2-(E)-butenyl 4-diphosphate (HMBPP) into a mixture of isopentenyl diphosphate (IPP) and dimethylallyl diphosphate (DMAPP). Acts in the terminal step of the DOXP/MEP pathway for isoprenoid precursor biosynthesis.</text>
</comment>
<feature type="binding site" evidence="5">
    <location>
        <position position="73"/>
    </location>
    <ligand>
        <name>(2E)-4-hydroxy-3-methylbut-2-enyl diphosphate</name>
        <dbReference type="ChEBI" id="CHEBI:128753"/>
    </ligand>
</feature>
<comment type="caution">
    <text evidence="6">The sequence shown here is derived from an EMBL/GenBank/DDBJ whole genome shotgun (WGS) entry which is preliminary data.</text>
</comment>
<keyword evidence="5 6" id="KW-0560">Oxidoreductase</keyword>
<feature type="binding site" evidence="5">
    <location>
        <position position="261"/>
    </location>
    <ligand>
        <name>isopentenyl diphosphate</name>
        <dbReference type="ChEBI" id="CHEBI:128769"/>
    </ligand>
</feature>
<feature type="binding site" evidence="5">
    <location>
        <position position="190"/>
    </location>
    <ligand>
        <name>[4Fe-4S] cluster</name>
        <dbReference type="ChEBI" id="CHEBI:49883"/>
    </ligand>
</feature>
<reference evidence="6 7" key="1">
    <citation type="submission" date="2014-03" db="EMBL/GenBank/DDBJ databases">
        <title>Genome sequence of Clostridium litorale W6, DSM 5388.</title>
        <authorList>
            <person name="Poehlein A."/>
            <person name="Jagirdar A."/>
            <person name="Khonsari B."/>
            <person name="Chibani C.M."/>
            <person name="Gutierrez Gutierrez D.A."/>
            <person name="Davydova E."/>
            <person name="Alghaithi H.S."/>
            <person name="Nair K.P."/>
            <person name="Dhamotharan K."/>
            <person name="Chandran L."/>
            <person name="G W."/>
            <person name="Daniel R."/>
        </authorList>
    </citation>
    <scope>NUCLEOTIDE SEQUENCE [LARGE SCALE GENOMIC DNA]</scope>
    <source>
        <strain evidence="6 7">W6</strain>
    </source>
</reference>
<comment type="pathway">
    <text evidence="5">Isoprenoid biosynthesis; isopentenyl diphosphate biosynthesis via DXP pathway; isopentenyl diphosphate from 1-deoxy-D-xylulose 5-phosphate: step 6/6.</text>
</comment>
<evidence type="ECO:0000256" key="4">
    <source>
        <dbReference type="ARBA" id="ARBA00023014"/>
    </source>
</evidence>
<dbReference type="HAMAP" id="MF_00191">
    <property type="entry name" value="IspH"/>
    <property type="match status" value="1"/>
</dbReference>
<dbReference type="NCBIfam" id="TIGR00216">
    <property type="entry name" value="ispH_lytB"/>
    <property type="match status" value="1"/>
</dbReference>
<evidence type="ECO:0000256" key="5">
    <source>
        <dbReference type="HAMAP-Rule" id="MF_00191"/>
    </source>
</evidence>
<dbReference type="NCBIfam" id="NF002187">
    <property type="entry name" value="PRK01045.1-1"/>
    <property type="match status" value="1"/>
</dbReference>
<dbReference type="GO" id="GO:0019288">
    <property type="term" value="P:isopentenyl diphosphate biosynthetic process, methylerythritol 4-phosphate pathway"/>
    <property type="evidence" value="ECO:0007669"/>
    <property type="project" value="UniProtKB-UniRule"/>
</dbReference>
<dbReference type="Proteomes" id="UP000027946">
    <property type="component" value="Unassembled WGS sequence"/>
</dbReference>
<feature type="binding site" evidence="5">
    <location>
        <position position="41"/>
    </location>
    <ligand>
        <name>(2E)-4-hydroxy-3-methylbut-2-enyl diphosphate</name>
        <dbReference type="ChEBI" id="CHEBI:128753"/>
    </ligand>
</feature>
<dbReference type="OrthoDB" id="9804077at2"/>
<evidence type="ECO:0000256" key="1">
    <source>
        <dbReference type="ARBA" id="ARBA00022485"/>
    </source>
</evidence>
<gene>
    <name evidence="5 6" type="primary">ispH</name>
    <name evidence="6" type="ORF">CLIT_11c01820</name>
</gene>
<keyword evidence="3 5" id="KW-0408">Iron</keyword>
<feature type="binding site" evidence="5">
    <location>
        <position position="41"/>
    </location>
    <ligand>
        <name>isopentenyl diphosphate</name>
        <dbReference type="ChEBI" id="CHEBI:128769"/>
    </ligand>
</feature>
<dbReference type="EMBL" id="JJMM01000011">
    <property type="protein sequence ID" value="KDR95153.1"/>
    <property type="molecule type" value="Genomic_DNA"/>
</dbReference>
<feature type="binding site" evidence="5">
    <location>
        <position position="220"/>
    </location>
    <ligand>
        <name>isopentenyl diphosphate</name>
        <dbReference type="ChEBI" id="CHEBI:128769"/>
    </ligand>
</feature>
<evidence type="ECO:0000313" key="7">
    <source>
        <dbReference type="Proteomes" id="UP000027946"/>
    </source>
</evidence>
<keyword evidence="5" id="KW-0414">Isoprene biosynthesis</keyword>
<feature type="binding site" evidence="5">
    <location>
        <position position="218"/>
    </location>
    <ligand>
        <name>isopentenyl diphosphate</name>
        <dbReference type="ChEBI" id="CHEBI:128769"/>
    </ligand>
</feature>
<comment type="similarity">
    <text evidence="5">Belongs to the IspH family.</text>
</comment>
<keyword evidence="2 5" id="KW-0479">Metal-binding</keyword>
<dbReference type="AlphaFoldDB" id="A0A069REG8"/>
<dbReference type="InterPro" id="IPR003451">
    <property type="entry name" value="LytB/IspH"/>
</dbReference>
<feature type="binding site" evidence="5">
    <location>
        <position position="41"/>
    </location>
    <ligand>
        <name>dimethylallyl diphosphate</name>
        <dbReference type="ChEBI" id="CHEBI:57623"/>
    </ligand>
</feature>
<feature type="binding site" evidence="5">
    <location>
        <position position="73"/>
    </location>
    <ligand>
        <name>dimethylallyl diphosphate</name>
        <dbReference type="ChEBI" id="CHEBI:57623"/>
    </ligand>
</feature>
<feature type="binding site" evidence="5">
    <location>
        <position position="95"/>
    </location>
    <ligand>
        <name>[4Fe-4S] cluster</name>
        <dbReference type="ChEBI" id="CHEBI:49883"/>
    </ligand>
</feature>
<dbReference type="GO" id="GO:0050992">
    <property type="term" value="P:dimethylallyl diphosphate biosynthetic process"/>
    <property type="evidence" value="ECO:0007669"/>
    <property type="project" value="UniProtKB-UniRule"/>
</dbReference>
<dbReference type="CDD" id="cd13944">
    <property type="entry name" value="lytB_ispH"/>
    <property type="match status" value="1"/>
</dbReference>
<keyword evidence="4 5" id="KW-0411">Iron-sulfur</keyword>
<feature type="binding site" evidence="5">
    <location>
        <position position="220"/>
    </location>
    <ligand>
        <name>(2E)-4-hydroxy-3-methylbut-2-enyl diphosphate</name>
        <dbReference type="ChEBI" id="CHEBI:128753"/>
    </ligand>
</feature>
<dbReference type="GO" id="GO:0051539">
    <property type="term" value="F:4 iron, 4 sulfur cluster binding"/>
    <property type="evidence" value="ECO:0007669"/>
    <property type="project" value="UniProtKB-UniRule"/>
</dbReference>
<feature type="binding site" evidence="5">
    <location>
        <position position="162"/>
    </location>
    <ligand>
        <name>(2E)-4-hydroxy-3-methylbut-2-enyl diphosphate</name>
        <dbReference type="ChEBI" id="CHEBI:128753"/>
    </ligand>
</feature>
<feature type="binding site" evidence="5">
    <location>
        <position position="261"/>
    </location>
    <ligand>
        <name>(2E)-4-hydroxy-3-methylbut-2-enyl diphosphate</name>
        <dbReference type="ChEBI" id="CHEBI:128753"/>
    </ligand>
</feature>
<proteinExistence type="inferred from homology"/>
<keyword evidence="7" id="KW-1185">Reference proteome</keyword>
<feature type="binding site" evidence="5">
    <location>
        <position position="218"/>
    </location>
    <ligand>
        <name>dimethylallyl diphosphate</name>
        <dbReference type="ChEBI" id="CHEBI:57623"/>
    </ligand>
</feature>
<name>A0A069REG8_PEPLI</name>
<comment type="catalytic activity">
    <reaction evidence="5">
        <text>dimethylallyl diphosphate + 2 oxidized [2Fe-2S]-[ferredoxin] + H2O = (2E)-4-hydroxy-3-methylbut-2-enyl diphosphate + 2 reduced [2Fe-2S]-[ferredoxin] + 2 H(+)</text>
        <dbReference type="Rhea" id="RHEA:24825"/>
        <dbReference type="Rhea" id="RHEA-COMP:10000"/>
        <dbReference type="Rhea" id="RHEA-COMP:10001"/>
        <dbReference type="ChEBI" id="CHEBI:15377"/>
        <dbReference type="ChEBI" id="CHEBI:15378"/>
        <dbReference type="ChEBI" id="CHEBI:33737"/>
        <dbReference type="ChEBI" id="CHEBI:33738"/>
        <dbReference type="ChEBI" id="CHEBI:57623"/>
        <dbReference type="ChEBI" id="CHEBI:128753"/>
        <dbReference type="EC" id="1.17.7.4"/>
    </reaction>
</comment>
<feature type="binding site" evidence="5">
    <location>
        <position position="218"/>
    </location>
    <ligand>
        <name>(2E)-4-hydroxy-3-methylbut-2-enyl diphosphate</name>
        <dbReference type="ChEBI" id="CHEBI:128753"/>
    </ligand>
</feature>
<dbReference type="UniPathway" id="UPA00059">
    <property type="reaction ID" value="UER00105"/>
</dbReference>
<feature type="binding site" evidence="5">
    <location>
        <position position="261"/>
    </location>
    <ligand>
        <name>dimethylallyl diphosphate</name>
        <dbReference type="ChEBI" id="CHEBI:57623"/>
    </ligand>
</feature>
<organism evidence="6 7">
    <name type="scientific">Peptoclostridium litorale DSM 5388</name>
    <dbReference type="NCBI Taxonomy" id="1121324"/>
    <lineage>
        <taxon>Bacteria</taxon>
        <taxon>Bacillati</taxon>
        <taxon>Bacillota</taxon>
        <taxon>Clostridia</taxon>
        <taxon>Peptostreptococcales</taxon>
        <taxon>Peptoclostridiaceae</taxon>
        <taxon>Peptoclostridium</taxon>
    </lineage>
</organism>
<feature type="binding site" evidence="5">
    <location>
        <position position="12"/>
    </location>
    <ligand>
        <name>[4Fe-4S] cluster</name>
        <dbReference type="ChEBI" id="CHEBI:49883"/>
    </ligand>
</feature>
<dbReference type="EC" id="1.17.7.4" evidence="5"/>
<feature type="active site" description="Proton donor" evidence="5">
    <location>
        <position position="125"/>
    </location>
</feature>
<feature type="binding site" evidence="5">
    <location>
        <position position="219"/>
    </location>
    <ligand>
        <name>(2E)-4-hydroxy-3-methylbut-2-enyl diphosphate</name>
        <dbReference type="ChEBI" id="CHEBI:128753"/>
    </ligand>
</feature>
<sequence length="279" mass="31084">MKIEVAEFAGFCFGVKRAMDMAWKELENAKENIYSLGQLIHNTQAVGKYKEKGLKVIDAVEGKISGSIIIRSHGVSLDVYNALKEQNVSIVDATCPFVKKIQDIVYKSFSEGKAIVIVGNPKHPEVIGINGWCKNSAKIVKTIDDIESYSWDDSEYSVVAQTTMNIDQYEHIKKKLTATVDHIEFHNTICLATKERQDASKILSKKAQAMIVIGGYHSSNTQKLTEICSQNCPTFHVETKEELDMSLISSYSHLGITAGASTPDWIITEVVEYIQENSK</sequence>
<dbReference type="PANTHER" id="PTHR30426">
    <property type="entry name" value="4-HYDROXY-3-METHYLBUT-2-ENYL DIPHOSPHATE REDUCTASE"/>
    <property type="match status" value="1"/>
</dbReference>
<feature type="binding site" evidence="5">
    <location>
        <position position="123"/>
    </location>
    <ligand>
        <name>dimethylallyl diphosphate</name>
        <dbReference type="ChEBI" id="CHEBI:57623"/>
    </ligand>
</feature>
<dbReference type="UniPathway" id="UPA00056">
    <property type="reaction ID" value="UER00097"/>
</dbReference>
<feature type="binding site" evidence="5">
    <location>
        <position position="123"/>
    </location>
    <ligand>
        <name>(2E)-4-hydroxy-3-methylbut-2-enyl diphosphate</name>
        <dbReference type="ChEBI" id="CHEBI:128753"/>
    </ligand>
</feature>
<feature type="binding site" evidence="5">
    <location>
        <position position="123"/>
    </location>
    <ligand>
        <name>isopentenyl diphosphate</name>
        <dbReference type="ChEBI" id="CHEBI:128769"/>
    </ligand>
</feature>
<comment type="pathway">
    <text evidence="5">Isoprenoid biosynthesis; dimethylallyl diphosphate biosynthesis; dimethylallyl diphosphate from (2E)-4-hydroxy-3-methylbutenyl diphosphate: step 1/1.</text>
</comment>
<accession>A0A069REG8</accession>
<dbReference type="Gene3D" id="3.40.1010.20">
    <property type="entry name" value="4-hydroxy-3-methylbut-2-enyl diphosphate reductase, catalytic domain"/>
    <property type="match status" value="2"/>
</dbReference>
<dbReference type="Gene3D" id="3.40.50.11270">
    <property type="match status" value="1"/>
</dbReference>
<dbReference type="GO" id="GO:0016114">
    <property type="term" value="P:terpenoid biosynthetic process"/>
    <property type="evidence" value="ECO:0007669"/>
    <property type="project" value="UniProtKB-UniRule"/>
</dbReference>
<dbReference type="eggNOG" id="COG0761">
    <property type="taxonomic scope" value="Bacteria"/>
</dbReference>
<dbReference type="RefSeq" id="WP_038265159.1">
    <property type="nucleotide sequence ID" value="NZ_FSRH01000002.1"/>
</dbReference>
<dbReference type="STRING" id="1121324.CLIT_11c01820"/>